<dbReference type="OrthoDB" id="8587at2"/>
<dbReference type="InterPro" id="IPR042186">
    <property type="entry name" value="FimD_plug_dom"/>
</dbReference>
<accession>A0A4R1N9G4</accession>
<dbReference type="Proteomes" id="UP000294555">
    <property type="component" value="Unassembled WGS sequence"/>
</dbReference>
<feature type="domain" description="PapC-like C-terminal" evidence="1">
    <location>
        <begin position="688"/>
        <end position="748"/>
    </location>
</feature>
<dbReference type="Gene3D" id="2.60.40.2610">
    <property type="entry name" value="Outer membrane usher protein FimD, plug domain"/>
    <property type="match status" value="1"/>
</dbReference>
<proteinExistence type="predicted"/>
<dbReference type="GO" id="GO:0009297">
    <property type="term" value="P:pilus assembly"/>
    <property type="evidence" value="ECO:0007669"/>
    <property type="project" value="InterPro"/>
</dbReference>
<evidence type="ECO:0000259" key="1">
    <source>
        <dbReference type="Pfam" id="PF13953"/>
    </source>
</evidence>
<dbReference type="PANTHER" id="PTHR30451:SF5">
    <property type="entry name" value="SLR0019 PROTEIN"/>
    <property type="match status" value="1"/>
</dbReference>
<comment type="caution">
    <text evidence="2">The sequence shown here is derived from an EMBL/GenBank/DDBJ whole genome shotgun (WGS) entry which is preliminary data.</text>
</comment>
<dbReference type="Pfam" id="PF00577">
    <property type="entry name" value="Usher"/>
    <property type="match status" value="1"/>
</dbReference>
<evidence type="ECO:0000313" key="3">
    <source>
        <dbReference type="Proteomes" id="UP000294555"/>
    </source>
</evidence>
<gene>
    <name evidence="2" type="ORF">EZJ58_1983</name>
</gene>
<dbReference type="Pfam" id="PF13953">
    <property type="entry name" value="PapC_C"/>
    <property type="match status" value="1"/>
</dbReference>
<sequence>MLAMALMWPAAATGTPPDTGQSLLLDVVVNGQDHNNIQEIAQRQGALLFTREQLTASGLVLHGKAAETGDGLISLDSIKEWTWRLDANAQTLYLKVPVQNQIAQQLNADPESADLSPAHSDTGALLNYDTEFTHYAGQTGNSLLGELRLFGNRGVLSNNALETHNPYLSQTVRLDSTYSVSDVATLRTWNVGDYINGGLDWTRPVRMAGMQMTTNFGLRPDLVTFARPGISGEVAVPSSVDIYVNGLHQMTTQVDPGPFEINQLPVTSGGGDVSMVVKDANGRQTNETLPFYASSNLLQKGLDSLSVEAGSVRRAYASRSDDYAGGAASMSYRHGATDRLTLETHLEGSEKVAMGGVGADMLVGSLGVLSGSLAVGGYGQTPGTQYGVGFVHNVHAFSYGASLLKADSHFYDLASAYGDGTPGTTLRANVGFPLPGGGSFGVVYAKRLVNYYNDYNYESTRIETSTLTATYSSSLPFLRAFGYVTALHDFDYDHDNAVFVGISLPIGHRATASAGGSVSNGESYQTLQAQQSAVQRGDIGWSLGEQNGSISRQTAGLEYKSDWGLMGAQAEQGTAGQAQRGTLQGALVAMDGHVFAANTIQDGFAVVDTDGLPGVEVMQENRPVGKTDKNGLLFVEDLRAYESNRLSINPNDVPMDVSLENDNLTVKPNDRSGVLAKFPIHHTNGATLRLVDSQHVPLPLGSVATLVSGGVQAMVGYDGVTYFENLAEHNRLKVATPGRPDCGLTFDYRPQTGAIPEIGPLICITGA</sequence>
<dbReference type="PANTHER" id="PTHR30451">
    <property type="entry name" value="OUTER MEMBRANE USHER PROTEIN"/>
    <property type="match status" value="1"/>
</dbReference>
<keyword evidence="3" id="KW-1185">Reference proteome</keyword>
<organism evidence="2 3">
    <name type="scientific">Sodalis ligni</name>
    <dbReference type="NCBI Taxonomy" id="2697027"/>
    <lineage>
        <taxon>Bacteria</taxon>
        <taxon>Pseudomonadati</taxon>
        <taxon>Pseudomonadota</taxon>
        <taxon>Gammaproteobacteria</taxon>
        <taxon>Enterobacterales</taxon>
        <taxon>Bruguierivoracaceae</taxon>
        <taxon>Sodalis</taxon>
    </lineage>
</organism>
<dbReference type="Gene3D" id="2.60.40.3110">
    <property type="match status" value="1"/>
</dbReference>
<reference evidence="2 3" key="1">
    <citation type="submission" date="2019-02" db="EMBL/GenBank/DDBJ databases">
        <title>Investigation of anaerobic lignin degradation for improved lignocellulosic biofuels.</title>
        <authorList>
            <person name="Deangelis K."/>
        </authorList>
    </citation>
    <scope>NUCLEOTIDE SEQUENCE [LARGE SCALE GENOMIC DNA]</scope>
    <source>
        <strain evidence="2 3">159R</strain>
    </source>
</reference>
<dbReference type="InterPro" id="IPR000015">
    <property type="entry name" value="Fimb_usher"/>
</dbReference>
<dbReference type="EMBL" id="SJOI01000001">
    <property type="protein sequence ID" value="TCL03893.1"/>
    <property type="molecule type" value="Genomic_DNA"/>
</dbReference>
<dbReference type="AlphaFoldDB" id="A0A4R1N9G4"/>
<protein>
    <submittedName>
        <fullName evidence="2">Outer membrane usher protein</fullName>
    </submittedName>
</protein>
<dbReference type="InterPro" id="IPR025949">
    <property type="entry name" value="PapC-like_C"/>
</dbReference>
<dbReference type="RefSeq" id="WP_132922717.1">
    <property type="nucleotide sequence ID" value="NZ_SJOI01000001.1"/>
</dbReference>
<name>A0A4R1N9G4_9GAMM</name>
<evidence type="ECO:0000313" key="2">
    <source>
        <dbReference type="EMBL" id="TCL03893.1"/>
    </source>
</evidence>
<dbReference type="GO" id="GO:0009279">
    <property type="term" value="C:cell outer membrane"/>
    <property type="evidence" value="ECO:0007669"/>
    <property type="project" value="TreeGrafter"/>
</dbReference>
<dbReference type="GO" id="GO:0015473">
    <property type="term" value="F:fimbrial usher porin activity"/>
    <property type="evidence" value="ECO:0007669"/>
    <property type="project" value="InterPro"/>
</dbReference>